<evidence type="ECO:0000313" key="3">
    <source>
        <dbReference type="Proteomes" id="UP001305421"/>
    </source>
</evidence>
<evidence type="ECO:0000313" key="2">
    <source>
        <dbReference type="EMBL" id="WNH49782.1"/>
    </source>
</evidence>
<dbReference type="Gene3D" id="3.40.50.300">
    <property type="entry name" value="P-loop containing nucleotide triphosphate hydrolases"/>
    <property type="match status" value="1"/>
</dbReference>
<proteinExistence type="predicted"/>
<evidence type="ECO:0008006" key="4">
    <source>
        <dbReference type="Google" id="ProtNLM"/>
    </source>
</evidence>
<dbReference type="SUPFAM" id="SSF52540">
    <property type="entry name" value="P-loop containing nucleoside triphosphate hydrolases"/>
    <property type="match status" value="1"/>
</dbReference>
<feature type="compositionally biased region" description="Basic and acidic residues" evidence="1">
    <location>
        <begin position="641"/>
        <end position="650"/>
    </location>
</feature>
<sequence length="663" mass="72893">MTSPAYALPLTETDLGAFLESGAVPTTALERAGLFAAALCQQRPHHPAALTRLLDDACALFVAQPDAAVGQFQALRSALPPTADDWLHGLAAQGVVLGPDAVVARYAQASPDAYPVDAFQADSQVTLEPHTLRFATEAAYAEEGHVADDSQRAPAFVERTHSYTQEQARALRAIIANDHEHIDLDAYAGAGKTHLILQLLDSGARRYTYIAPRAGQVQAFRQRLSAALPVQVVSQIAFANHVAGDAFRRGLLRTAWRPVFQISKHALRDIAARIELQSIGSFAPASVLRIALEGIATWCRSTTLQLAPRHFARAVPWTVIDSAALMAAAEHVWRSMFDPQLQRHALLSVNVDHIGKWLALHQVSVPATWGTLLIDEGHDLSPAWKALLSSYEGAVISLGDPNQRLVGHAPRFATGMTLEIDQSVRQGRLVEQLVNETLALDPGNRYEAPFVGSADQPTLSSTYTAWSDVPVSGARIYGSPWRLLEEAQRLAAAGAAFSIHPDSLATLGREVTRGAEAYRELTAHGGSSQRWEDLLAECEEQDLAQIPRMFMRGYNRERFVELMERLLPFHDAALQLMLVEHAKNAEFANVAMSRCCFRTGFTRQYPHNPVRAAYTAMTRGTRQLWLPGDALEELQLSMQRYQERRTEQRRSKAAPPGRPYRGG</sequence>
<dbReference type="InterPro" id="IPR027417">
    <property type="entry name" value="P-loop_NTPase"/>
</dbReference>
<evidence type="ECO:0000256" key="1">
    <source>
        <dbReference type="SAM" id="MobiDB-lite"/>
    </source>
</evidence>
<reference evidence="2 3" key="1">
    <citation type="submission" date="2022-12" db="EMBL/GenBank/DDBJ databases">
        <title>Two new species, Stenotrophomonas aracearum and Stenotrophomonas oahuensis, isolated from Anthurium (Araceae family) in Hawaii.</title>
        <authorList>
            <person name="Chunag S.C."/>
            <person name="Dobhal S."/>
            <person name="Alvarez A."/>
            <person name="Arif M."/>
        </authorList>
    </citation>
    <scope>NUCLEOTIDE SEQUENCE [LARGE SCALE GENOMIC DNA]</scope>
    <source>
        <strain evidence="2 3">A5588</strain>
    </source>
</reference>
<dbReference type="RefSeq" id="WP_311184097.1">
    <property type="nucleotide sequence ID" value="NZ_CP115543.1"/>
</dbReference>
<protein>
    <recommendedName>
        <fullName evidence="4">Helicase</fullName>
    </recommendedName>
</protein>
<dbReference type="Proteomes" id="UP001305421">
    <property type="component" value="Chromosome"/>
</dbReference>
<name>A0ABY9YFX8_9GAMM</name>
<keyword evidence="3" id="KW-1185">Reference proteome</keyword>
<feature type="region of interest" description="Disordered" evidence="1">
    <location>
        <begin position="641"/>
        <end position="663"/>
    </location>
</feature>
<organism evidence="2 3">
    <name type="scientific">Stenotrophomonas aracearum</name>
    <dbReference type="NCBI Taxonomy" id="3003272"/>
    <lineage>
        <taxon>Bacteria</taxon>
        <taxon>Pseudomonadati</taxon>
        <taxon>Pseudomonadota</taxon>
        <taxon>Gammaproteobacteria</taxon>
        <taxon>Lysobacterales</taxon>
        <taxon>Lysobacteraceae</taxon>
        <taxon>Stenotrophomonas</taxon>
    </lineage>
</organism>
<dbReference type="EMBL" id="CP115543">
    <property type="protein sequence ID" value="WNH49782.1"/>
    <property type="molecule type" value="Genomic_DNA"/>
</dbReference>
<accession>A0ABY9YFX8</accession>
<gene>
    <name evidence="2" type="ORF">PDM28_05570</name>
</gene>